<sequence>MGPGVFDVVNVTKSPQWVTCSVHSVLQDFDITVSFFYGYNTPSARQEMWEYIKGSGGIHKDQPWVLMGDFNATMEPIDSAGGDTSWSSQKQEFSLCLHQAEIHMVPYRGIKYNLHNGQEGENTILKKLDWVFGNTTLATPWPNAVAHFSPRSVSDHSSMLLQLRKDHLKPRPSFKFLNFWAEREDFIPQITRVWQMHIQGSPMFRLTSKLQMVKACLKNWHKVNKSHISSRVIKAKADWDEAQEDEEQDYWPRGWRGKHYSQPRGLGKSGSGLL</sequence>
<dbReference type="PANTHER" id="PTHR33710:SF71">
    <property type="entry name" value="ENDONUCLEASE_EXONUCLEASE_PHOSPHATASE DOMAIN-CONTAINING PROTEIN"/>
    <property type="match status" value="1"/>
</dbReference>
<protein>
    <recommendedName>
        <fullName evidence="1">Endonuclease/exonuclease/phosphatase domain-containing protein</fullName>
    </recommendedName>
</protein>
<comment type="caution">
    <text evidence="2">The sequence shown here is derived from an EMBL/GenBank/DDBJ whole genome shotgun (WGS) entry which is preliminary data.</text>
</comment>
<keyword evidence="3" id="KW-1185">Reference proteome</keyword>
<evidence type="ECO:0000313" key="3">
    <source>
        <dbReference type="Proteomes" id="UP001162972"/>
    </source>
</evidence>
<evidence type="ECO:0000313" key="2">
    <source>
        <dbReference type="EMBL" id="KAJ6421668.1"/>
    </source>
</evidence>
<dbReference type="EMBL" id="JAPFFJ010000008">
    <property type="protein sequence ID" value="KAJ6421668.1"/>
    <property type="molecule type" value="Genomic_DNA"/>
</dbReference>
<dbReference type="Pfam" id="PF03372">
    <property type="entry name" value="Exo_endo_phos"/>
    <property type="match status" value="1"/>
</dbReference>
<feature type="domain" description="Endonuclease/exonuclease/phosphatase" evidence="1">
    <location>
        <begin position="15"/>
        <end position="156"/>
    </location>
</feature>
<reference evidence="2 3" key="1">
    <citation type="journal article" date="2023" name="Int. J. Mol. Sci.">
        <title>De Novo Assembly and Annotation of 11 Diverse Shrub Willow (Salix) Genomes Reveals Novel Gene Organization in Sex-Linked Regions.</title>
        <authorList>
            <person name="Hyden B."/>
            <person name="Feng K."/>
            <person name="Yates T.B."/>
            <person name="Jawdy S."/>
            <person name="Cereghino C."/>
            <person name="Smart L.B."/>
            <person name="Muchero W."/>
        </authorList>
    </citation>
    <scope>NUCLEOTIDE SEQUENCE [LARGE SCALE GENOMIC DNA]</scope>
    <source>
        <tissue evidence="2">Shoot tip</tissue>
    </source>
</reference>
<dbReference type="PANTHER" id="PTHR33710">
    <property type="entry name" value="BNAC02G09200D PROTEIN"/>
    <property type="match status" value="1"/>
</dbReference>
<proteinExistence type="predicted"/>
<evidence type="ECO:0000259" key="1">
    <source>
        <dbReference type="Pfam" id="PF03372"/>
    </source>
</evidence>
<dbReference type="Proteomes" id="UP001162972">
    <property type="component" value="Chromosome 17"/>
</dbReference>
<dbReference type="GO" id="GO:0003824">
    <property type="term" value="F:catalytic activity"/>
    <property type="evidence" value="ECO:0007669"/>
    <property type="project" value="InterPro"/>
</dbReference>
<accession>A0AAD6KEA4</accession>
<name>A0AAD6KEA4_9ROSI</name>
<dbReference type="InterPro" id="IPR005135">
    <property type="entry name" value="Endo/exonuclease/phosphatase"/>
</dbReference>
<dbReference type="Gene3D" id="3.60.10.10">
    <property type="entry name" value="Endonuclease/exonuclease/phosphatase"/>
    <property type="match status" value="1"/>
</dbReference>
<organism evidence="2 3">
    <name type="scientific">Salix udensis</name>
    <dbReference type="NCBI Taxonomy" id="889485"/>
    <lineage>
        <taxon>Eukaryota</taxon>
        <taxon>Viridiplantae</taxon>
        <taxon>Streptophyta</taxon>
        <taxon>Embryophyta</taxon>
        <taxon>Tracheophyta</taxon>
        <taxon>Spermatophyta</taxon>
        <taxon>Magnoliopsida</taxon>
        <taxon>eudicotyledons</taxon>
        <taxon>Gunneridae</taxon>
        <taxon>Pentapetalae</taxon>
        <taxon>rosids</taxon>
        <taxon>fabids</taxon>
        <taxon>Malpighiales</taxon>
        <taxon>Salicaceae</taxon>
        <taxon>Saliceae</taxon>
        <taxon>Salix</taxon>
    </lineage>
</organism>
<dbReference type="InterPro" id="IPR036691">
    <property type="entry name" value="Endo/exonu/phosph_ase_sf"/>
</dbReference>
<dbReference type="AlphaFoldDB" id="A0AAD6KEA4"/>
<gene>
    <name evidence="2" type="ORF">OIU84_028948</name>
</gene>
<dbReference type="SUPFAM" id="SSF56219">
    <property type="entry name" value="DNase I-like"/>
    <property type="match status" value="1"/>
</dbReference>